<dbReference type="InterPro" id="IPR018642">
    <property type="entry name" value="DUF2066"/>
</dbReference>
<dbReference type="OrthoDB" id="7928976at2"/>
<proteinExistence type="predicted"/>
<sequence length="412" mass="43894">MVASPRKMGSGVPAWPAARVGRRAAARIAQPGANATVGRRALSLLAGLAVVLGLLLASGAARASGELFTVGGITVDVTADDVGEARQRAIAEGQAEAARVLMARLTRPADHERLPLPEPGEVVDMVRDFSIADEKTSDVRYIAELTVSFDPEAIAQRLRMAGLPFVKAASPPLLVVPLYQPGPDAAWVLWDEPTPNPWRQAWLAQSAGRGGFIPLVVPFGDLTDLATLSPEQAAAGEAEALAALAERYEASQVLIARAQAAGGALIARAEGPRFLAGPVSTERPLGDDPAQAMEDVAGVLIGQLAAAWKARNLIDPAQGNQLTALAQVDGFEEWLTLRQRLDAMARVDYVQLQALTPDRAQLTLYYRGEPMDLTQAMRQNDLDLMKDGDYWILATRERAEARTLNATPPAAN</sequence>
<organism evidence="1 2">
    <name type="scientific">Roseospirillum parvum</name>
    <dbReference type="NCBI Taxonomy" id="83401"/>
    <lineage>
        <taxon>Bacteria</taxon>
        <taxon>Pseudomonadati</taxon>
        <taxon>Pseudomonadota</taxon>
        <taxon>Alphaproteobacteria</taxon>
        <taxon>Rhodospirillales</taxon>
        <taxon>Rhodospirillaceae</taxon>
        <taxon>Roseospirillum</taxon>
    </lineage>
</organism>
<protein>
    <recommendedName>
        <fullName evidence="3">DUF2066 domain-containing protein</fullName>
    </recommendedName>
</protein>
<dbReference type="Pfam" id="PF09839">
    <property type="entry name" value="DUF2066"/>
    <property type="match status" value="1"/>
</dbReference>
<dbReference type="AlphaFoldDB" id="A0A1G7VXP5"/>
<keyword evidence="2" id="KW-1185">Reference proteome</keyword>
<reference evidence="2" key="1">
    <citation type="submission" date="2016-10" db="EMBL/GenBank/DDBJ databases">
        <authorList>
            <person name="Varghese N."/>
            <person name="Submissions S."/>
        </authorList>
    </citation>
    <scope>NUCLEOTIDE SEQUENCE [LARGE SCALE GENOMIC DNA]</scope>
    <source>
        <strain evidence="2">930I</strain>
    </source>
</reference>
<evidence type="ECO:0000313" key="2">
    <source>
        <dbReference type="Proteomes" id="UP000217076"/>
    </source>
</evidence>
<dbReference type="Proteomes" id="UP000217076">
    <property type="component" value="Unassembled WGS sequence"/>
</dbReference>
<accession>A0A1G7VXP5</accession>
<gene>
    <name evidence="1" type="ORF">SAMN05421742_1023</name>
</gene>
<evidence type="ECO:0008006" key="3">
    <source>
        <dbReference type="Google" id="ProtNLM"/>
    </source>
</evidence>
<name>A0A1G7VXP5_9PROT</name>
<evidence type="ECO:0000313" key="1">
    <source>
        <dbReference type="EMBL" id="SDG64421.1"/>
    </source>
</evidence>
<dbReference type="STRING" id="83401.SAMN05421742_1023"/>
<dbReference type="EMBL" id="FNCV01000002">
    <property type="protein sequence ID" value="SDG64421.1"/>
    <property type="molecule type" value="Genomic_DNA"/>
</dbReference>